<evidence type="ECO:0000256" key="6">
    <source>
        <dbReference type="ARBA" id="ARBA00022840"/>
    </source>
</evidence>
<evidence type="ECO:0000313" key="11">
    <source>
        <dbReference type="EMBL" id="WAH36479.1"/>
    </source>
</evidence>
<dbReference type="InterPro" id="IPR004358">
    <property type="entry name" value="Sig_transdc_His_kin-like_C"/>
</dbReference>
<keyword evidence="3" id="KW-0808">Transferase</keyword>
<dbReference type="Proteomes" id="UP001164803">
    <property type="component" value="Chromosome"/>
</dbReference>
<evidence type="ECO:0000313" key="12">
    <source>
        <dbReference type="Proteomes" id="UP001164803"/>
    </source>
</evidence>
<dbReference type="Pfam" id="PF02518">
    <property type="entry name" value="HATPase_c"/>
    <property type="match status" value="1"/>
</dbReference>
<keyword evidence="4" id="KW-0547">Nucleotide-binding</keyword>
<dbReference type="RefSeq" id="WP_268043823.1">
    <property type="nucleotide sequence ID" value="NZ_CP104064.1"/>
</dbReference>
<dbReference type="Gene3D" id="3.30.565.10">
    <property type="entry name" value="Histidine kinase-like ATPase, C-terminal domain"/>
    <property type="match status" value="1"/>
</dbReference>
<dbReference type="SUPFAM" id="SSF55874">
    <property type="entry name" value="ATPase domain of HSP90 chaperone/DNA topoisomerase II/histidine kinase"/>
    <property type="match status" value="1"/>
</dbReference>
<dbReference type="Gene3D" id="2.30.30.40">
    <property type="entry name" value="SH3 Domains"/>
    <property type="match status" value="1"/>
</dbReference>
<evidence type="ECO:0000256" key="8">
    <source>
        <dbReference type="ARBA" id="ARBA00035100"/>
    </source>
</evidence>
<dbReference type="InterPro" id="IPR036890">
    <property type="entry name" value="HATPase_C_sf"/>
</dbReference>
<proteinExistence type="predicted"/>
<dbReference type="SMART" id="SM00387">
    <property type="entry name" value="HATPase_c"/>
    <property type="match status" value="1"/>
</dbReference>
<evidence type="ECO:0000256" key="4">
    <source>
        <dbReference type="ARBA" id="ARBA00022741"/>
    </source>
</evidence>
<feature type="domain" description="CheW-like" evidence="10">
    <location>
        <begin position="189"/>
        <end position="317"/>
    </location>
</feature>
<organism evidence="11 12">
    <name type="scientific">Alicyclobacillus dauci</name>
    <dbReference type="NCBI Taxonomy" id="1475485"/>
    <lineage>
        <taxon>Bacteria</taxon>
        <taxon>Bacillati</taxon>
        <taxon>Bacillota</taxon>
        <taxon>Bacilli</taxon>
        <taxon>Bacillales</taxon>
        <taxon>Alicyclobacillaceae</taxon>
        <taxon>Alicyclobacillus</taxon>
    </lineage>
</organism>
<dbReference type="InterPro" id="IPR036061">
    <property type="entry name" value="CheW-like_dom_sf"/>
</dbReference>
<dbReference type="InterPro" id="IPR051315">
    <property type="entry name" value="Bact_Chemotaxis_CheA"/>
</dbReference>
<dbReference type="PRINTS" id="PR00344">
    <property type="entry name" value="BCTRLSENSOR"/>
</dbReference>
<protein>
    <recommendedName>
        <fullName evidence="2">histidine kinase</fullName>
        <ecNumber evidence="2">2.7.13.3</ecNumber>
    </recommendedName>
</protein>
<evidence type="ECO:0000256" key="5">
    <source>
        <dbReference type="ARBA" id="ARBA00022777"/>
    </source>
</evidence>
<keyword evidence="7" id="KW-0902">Two-component regulatory system</keyword>
<comment type="function">
    <text evidence="8">Involved in the transmission of sensory signals from the chemoreceptors to the flagellar motors. CheA is autophosphorylated; it can transfer its phosphate group to either CheB or CheY.</text>
</comment>
<reference evidence="11" key="1">
    <citation type="submission" date="2022-08" db="EMBL/GenBank/DDBJ databases">
        <title>Alicyclobacillus dauci DSM2870, complete genome.</title>
        <authorList>
            <person name="Wang Q."/>
            <person name="Cai R."/>
            <person name="Wang Z."/>
        </authorList>
    </citation>
    <scope>NUCLEOTIDE SEQUENCE</scope>
    <source>
        <strain evidence="11">DSM 28700</strain>
    </source>
</reference>
<evidence type="ECO:0000256" key="2">
    <source>
        <dbReference type="ARBA" id="ARBA00012438"/>
    </source>
</evidence>
<name>A0ABY6Z2G8_9BACL</name>
<evidence type="ECO:0000259" key="9">
    <source>
        <dbReference type="PROSITE" id="PS50109"/>
    </source>
</evidence>
<dbReference type="PROSITE" id="PS50851">
    <property type="entry name" value="CHEW"/>
    <property type="match status" value="1"/>
</dbReference>
<dbReference type="SUPFAM" id="SSF50341">
    <property type="entry name" value="CheW-like"/>
    <property type="match status" value="1"/>
</dbReference>
<gene>
    <name evidence="11" type="ORF">NZD86_20050</name>
</gene>
<keyword evidence="5" id="KW-0418">Kinase</keyword>
<dbReference type="PANTHER" id="PTHR43395:SF10">
    <property type="entry name" value="CHEMOTAXIS PROTEIN CHEA"/>
    <property type="match status" value="1"/>
</dbReference>
<dbReference type="InterPro" id="IPR002545">
    <property type="entry name" value="CheW-lke_dom"/>
</dbReference>
<dbReference type="Pfam" id="PF01584">
    <property type="entry name" value="CheW"/>
    <property type="match status" value="1"/>
</dbReference>
<comment type="catalytic activity">
    <reaction evidence="1">
        <text>ATP + protein L-histidine = ADP + protein N-phospho-L-histidine.</text>
        <dbReference type="EC" id="2.7.13.3"/>
    </reaction>
</comment>
<dbReference type="SMART" id="SM00260">
    <property type="entry name" value="CheW"/>
    <property type="match status" value="1"/>
</dbReference>
<keyword evidence="6" id="KW-0067">ATP-binding</keyword>
<evidence type="ECO:0000256" key="3">
    <source>
        <dbReference type="ARBA" id="ARBA00022679"/>
    </source>
</evidence>
<feature type="domain" description="Histidine kinase" evidence="9">
    <location>
        <begin position="1"/>
        <end position="187"/>
    </location>
</feature>
<accession>A0ABY6Z2G8</accession>
<evidence type="ECO:0000259" key="10">
    <source>
        <dbReference type="PROSITE" id="PS50851"/>
    </source>
</evidence>
<dbReference type="PANTHER" id="PTHR43395">
    <property type="entry name" value="SENSOR HISTIDINE KINASE CHEA"/>
    <property type="match status" value="1"/>
</dbReference>
<evidence type="ECO:0000256" key="7">
    <source>
        <dbReference type="ARBA" id="ARBA00023012"/>
    </source>
</evidence>
<dbReference type="CDD" id="cd00731">
    <property type="entry name" value="CheA_reg"/>
    <property type="match status" value="1"/>
</dbReference>
<keyword evidence="12" id="KW-1185">Reference proteome</keyword>
<dbReference type="PROSITE" id="PS50109">
    <property type="entry name" value="HIS_KIN"/>
    <property type="match status" value="1"/>
</dbReference>
<dbReference type="EMBL" id="CP104064">
    <property type="protein sequence ID" value="WAH36479.1"/>
    <property type="molecule type" value="Genomic_DNA"/>
</dbReference>
<dbReference type="CDD" id="cd16916">
    <property type="entry name" value="HATPase_CheA-like"/>
    <property type="match status" value="1"/>
</dbReference>
<dbReference type="InterPro" id="IPR003594">
    <property type="entry name" value="HATPase_dom"/>
</dbReference>
<dbReference type="EC" id="2.7.13.3" evidence="2"/>
<sequence>MLPMESLFDRFPRIVRDLAKALDKEVELTIEGRETRLDRTVIEEISDPLIHLVRNAVDHGLEATAERERKGKDRKGKVRLTAAHEENKVVITVEDDGAGIDAQKIRDSAVNKGIVSRAETDKMSDLEAIYLIFRPGFSTASVVSDISGRGVRMDIVRNHIEKLNGMIDIQTELGRGTMFRIKLPMTLAIIPGLLVGVGGDTFVIPMTNVAEIVRVNPDSIQYANGTPSVLLRGQVIPLTYLRDKFNRPVVESNKKYLPVVVVGTAERRSALVVDELLGNQEIVKKSLGANVALPDGISGVTILGDGRVGLIIDVSGI</sequence>
<dbReference type="InterPro" id="IPR005467">
    <property type="entry name" value="His_kinase_dom"/>
</dbReference>
<evidence type="ECO:0000256" key="1">
    <source>
        <dbReference type="ARBA" id="ARBA00000085"/>
    </source>
</evidence>